<dbReference type="Proteomes" id="UP000295008">
    <property type="component" value="Unassembled WGS sequence"/>
</dbReference>
<dbReference type="EMBL" id="SLUN01000003">
    <property type="protein sequence ID" value="TCL75283.1"/>
    <property type="molecule type" value="Genomic_DNA"/>
</dbReference>
<dbReference type="RefSeq" id="WP_132012947.1">
    <property type="nucleotide sequence ID" value="NZ_SLUN01000003.1"/>
</dbReference>
<evidence type="ECO:0000259" key="2">
    <source>
        <dbReference type="Pfam" id="PF00248"/>
    </source>
</evidence>
<evidence type="ECO:0000256" key="1">
    <source>
        <dbReference type="ARBA" id="ARBA00023002"/>
    </source>
</evidence>
<dbReference type="GO" id="GO:0016491">
    <property type="term" value="F:oxidoreductase activity"/>
    <property type="evidence" value="ECO:0007669"/>
    <property type="project" value="UniProtKB-KW"/>
</dbReference>
<organism evidence="3 4">
    <name type="scientific">Hydrogenispora ethanolica</name>
    <dbReference type="NCBI Taxonomy" id="1082276"/>
    <lineage>
        <taxon>Bacteria</taxon>
        <taxon>Bacillati</taxon>
        <taxon>Bacillota</taxon>
        <taxon>Hydrogenispora</taxon>
    </lineage>
</organism>
<dbReference type="PROSITE" id="PS51257">
    <property type="entry name" value="PROKAR_LIPOPROTEIN"/>
    <property type="match status" value="1"/>
</dbReference>
<dbReference type="CDD" id="cd19086">
    <property type="entry name" value="AKR_AKR11C1"/>
    <property type="match status" value="1"/>
</dbReference>
<dbReference type="Gene3D" id="3.20.20.100">
    <property type="entry name" value="NADP-dependent oxidoreductase domain"/>
    <property type="match status" value="1"/>
</dbReference>
<name>A0A4R1S7B1_HYDET</name>
<dbReference type="OrthoDB" id="249577at2"/>
<evidence type="ECO:0000313" key="3">
    <source>
        <dbReference type="EMBL" id="TCL75283.1"/>
    </source>
</evidence>
<dbReference type="PANTHER" id="PTHR43364:SF4">
    <property type="entry name" value="NAD(P)-LINKED OXIDOREDUCTASE SUPERFAMILY PROTEIN"/>
    <property type="match status" value="1"/>
</dbReference>
<dbReference type="SUPFAM" id="SSF51430">
    <property type="entry name" value="NAD(P)-linked oxidoreductase"/>
    <property type="match status" value="1"/>
</dbReference>
<gene>
    <name evidence="3" type="ORF">EDC14_1003215</name>
</gene>
<dbReference type="InterPro" id="IPR050523">
    <property type="entry name" value="AKR_Detox_Biosynth"/>
</dbReference>
<accession>A0A4R1S7B1</accession>
<dbReference type="InterPro" id="IPR023210">
    <property type="entry name" value="NADP_OxRdtase_dom"/>
</dbReference>
<feature type="domain" description="NADP-dependent oxidoreductase" evidence="2">
    <location>
        <begin position="17"/>
        <end position="323"/>
    </location>
</feature>
<dbReference type="AlphaFoldDB" id="A0A4R1S7B1"/>
<evidence type="ECO:0000313" key="4">
    <source>
        <dbReference type="Proteomes" id="UP000295008"/>
    </source>
</evidence>
<dbReference type="InterPro" id="IPR036812">
    <property type="entry name" value="NAD(P)_OxRdtase_dom_sf"/>
</dbReference>
<keyword evidence="4" id="KW-1185">Reference proteome</keyword>
<comment type="caution">
    <text evidence="3">The sequence shown here is derived from an EMBL/GenBank/DDBJ whole genome shotgun (WGS) entry which is preliminary data.</text>
</comment>
<dbReference type="GO" id="GO:0005829">
    <property type="term" value="C:cytosol"/>
    <property type="evidence" value="ECO:0007669"/>
    <property type="project" value="TreeGrafter"/>
</dbReference>
<proteinExistence type="predicted"/>
<protein>
    <submittedName>
        <fullName evidence="3">Aryl-alcohol dehydrogenase-like predicted oxidoreductase</fullName>
    </submittedName>
</protein>
<sequence length="335" mass="36803">MESQRILGRTGIPVSAMGLGCWAIGGPFWLDGKADGWGAVDDQESIRAVHLAMEAGINFFDSADVYGAGHSETVLGQALKGRRHQAVIATKFGYTFDPDSRRAEGCDVTPDYIRRACEASLRRLDTDYIDLYLLHVGMLSPAQADEVAQTLQDLQALGRIRAFGWSTDDPGSARRWTAKPHFCAVEHDLNLFHDASELIAICDIHSLASINRTPLAMGLLSGKFNADSRLPVDDVRGSGHEWVAYFENGRPRPEFLERLAAVREILTSKGRSLTQGALAWIWGRSPRTIPIPGFKTATQVEENVKAMDFGPLSLEQMQEIERLLSLKPGKIVASA</sequence>
<reference evidence="3 4" key="1">
    <citation type="submission" date="2019-03" db="EMBL/GenBank/DDBJ databases">
        <title>Genomic Encyclopedia of Type Strains, Phase IV (KMG-IV): sequencing the most valuable type-strain genomes for metagenomic binning, comparative biology and taxonomic classification.</title>
        <authorList>
            <person name="Goeker M."/>
        </authorList>
    </citation>
    <scope>NUCLEOTIDE SEQUENCE [LARGE SCALE GENOMIC DNA]</scope>
    <source>
        <strain evidence="3 4">LX-B</strain>
    </source>
</reference>
<dbReference type="PANTHER" id="PTHR43364">
    <property type="entry name" value="NADH-SPECIFIC METHYLGLYOXAL REDUCTASE-RELATED"/>
    <property type="match status" value="1"/>
</dbReference>
<keyword evidence="1" id="KW-0560">Oxidoreductase</keyword>
<dbReference type="Pfam" id="PF00248">
    <property type="entry name" value="Aldo_ket_red"/>
    <property type="match status" value="1"/>
</dbReference>